<dbReference type="GO" id="GO:0008897">
    <property type="term" value="F:holo-[acyl-carrier-protein] synthase activity"/>
    <property type="evidence" value="ECO:0007669"/>
    <property type="project" value="UniProtKB-UniRule"/>
</dbReference>
<evidence type="ECO:0000259" key="11">
    <source>
        <dbReference type="Pfam" id="PF01648"/>
    </source>
</evidence>
<dbReference type="InterPro" id="IPR008278">
    <property type="entry name" value="4-PPantetheinyl_Trfase_dom"/>
</dbReference>
<comment type="function">
    <text evidence="9">Transfers the 4'-phosphopantetheine moiety from coenzyme A to the 'Ser-36' of acyl-carrier-protein.</text>
</comment>
<evidence type="ECO:0000256" key="7">
    <source>
        <dbReference type="ARBA" id="ARBA00023160"/>
    </source>
</evidence>
<keyword evidence="4 10" id="KW-0276">Fatty acid metabolism</keyword>
<evidence type="ECO:0000256" key="9">
    <source>
        <dbReference type="ARBA" id="ARBA00054726"/>
    </source>
</evidence>
<comment type="caution">
    <text evidence="12">The sequence shown here is derived from an EMBL/GenBank/DDBJ whole genome shotgun (WGS) entry which is preliminary data.</text>
</comment>
<keyword evidence="13" id="KW-1185">Reference proteome</keyword>
<dbReference type="GO" id="GO:0000287">
    <property type="term" value="F:magnesium ion binding"/>
    <property type="evidence" value="ECO:0007669"/>
    <property type="project" value="UniProtKB-UniRule"/>
</dbReference>
<evidence type="ECO:0000256" key="8">
    <source>
        <dbReference type="ARBA" id="ARBA00050875"/>
    </source>
</evidence>
<dbReference type="SUPFAM" id="SSF56214">
    <property type="entry name" value="4'-phosphopantetheinyl transferase"/>
    <property type="match status" value="1"/>
</dbReference>
<evidence type="ECO:0000256" key="1">
    <source>
        <dbReference type="ARBA" id="ARBA00022516"/>
    </source>
</evidence>
<dbReference type="GO" id="GO:0006633">
    <property type="term" value="P:fatty acid biosynthetic process"/>
    <property type="evidence" value="ECO:0007669"/>
    <property type="project" value="UniProtKB-UniRule"/>
</dbReference>
<comment type="subcellular location">
    <subcellularLocation>
        <location evidence="10">Cytoplasm</location>
    </subcellularLocation>
</comment>
<proteinExistence type="inferred from homology"/>
<dbReference type="EC" id="2.7.8.7" evidence="10"/>
<gene>
    <name evidence="10" type="primary">acpS</name>
    <name evidence="12" type="ORF">HZS81_11740</name>
</gene>
<sequence>MIVGIGSDIARVARFETAMTRHGKRFAARILGPNEQRRFVEHPQPAAFLAKRFAAKEAFVKALGLGLRQGIQWGEIEVLNDTLGKPFFQLHGVAAQRAAAVGVGKSHVSLSDEAEYAVAFVVLEQA</sequence>
<dbReference type="FunFam" id="3.90.470.20:FF:000001">
    <property type="entry name" value="Holo-[acyl-carrier-protein] synthase"/>
    <property type="match status" value="1"/>
</dbReference>
<evidence type="ECO:0000256" key="3">
    <source>
        <dbReference type="ARBA" id="ARBA00022723"/>
    </source>
</evidence>
<dbReference type="HAMAP" id="MF_00101">
    <property type="entry name" value="AcpS"/>
    <property type="match status" value="1"/>
</dbReference>
<dbReference type="AlphaFoldDB" id="A0A7Z0LLY5"/>
<dbReference type="Gene3D" id="3.90.470.20">
    <property type="entry name" value="4'-phosphopantetheinyl transferase domain"/>
    <property type="match status" value="1"/>
</dbReference>
<feature type="binding site" evidence="10">
    <location>
        <position position="8"/>
    </location>
    <ligand>
        <name>Mg(2+)</name>
        <dbReference type="ChEBI" id="CHEBI:18420"/>
    </ligand>
</feature>
<accession>A0A7Z0LLY5</accession>
<reference evidence="12 13" key="1">
    <citation type="journal article" date="2015" name="Int. J. Syst. Evol. Microbiol.">
        <title>Halomonas salicampi sp. nov., a halotolerant and alkalitolerant bacterium isolated from a saltern soil.</title>
        <authorList>
            <person name="Lee J.C."/>
            <person name="Kim Y.S."/>
            <person name="Yun B.S."/>
            <person name="Whang K.S."/>
        </authorList>
    </citation>
    <scope>NUCLEOTIDE SEQUENCE [LARGE SCALE GENOMIC DNA]</scope>
    <source>
        <strain evidence="12 13">BH103</strain>
    </source>
</reference>
<keyword evidence="7 10" id="KW-0275">Fatty acid biosynthesis</keyword>
<feature type="domain" description="4'-phosphopantetheinyl transferase" evidence="11">
    <location>
        <begin position="4"/>
        <end position="120"/>
    </location>
</feature>
<evidence type="ECO:0000256" key="10">
    <source>
        <dbReference type="HAMAP-Rule" id="MF_00101"/>
    </source>
</evidence>
<evidence type="ECO:0000313" key="13">
    <source>
        <dbReference type="Proteomes" id="UP000586119"/>
    </source>
</evidence>
<dbReference type="EMBL" id="JACCDF010000010">
    <property type="protein sequence ID" value="NYS61425.1"/>
    <property type="molecule type" value="Genomic_DNA"/>
</dbReference>
<name>A0A7Z0LLY5_9GAMM</name>
<dbReference type="GO" id="GO:0005737">
    <property type="term" value="C:cytoplasm"/>
    <property type="evidence" value="ECO:0007669"/>
    <property type="project" value="UniProtKB-SubCell"/>
</dbReference>
<keyword evidence="5 10" id="KW-0460">Magnesium</keyword>
<comment type="function">
    <text evidence="10">Transfers the 4'-phosphopantetheine moiety from coenzyme A to a Ser of acyl-carrier-protein.</text>
</comment>
<dbReference type="RefSeq" id="WP_179930755.1">
    <property type="nucleotide sequence ID" value="NZ_JACCDF010000010.1"/>
</dbReference>
<keyword evidence="6 10" id="KW-0443">Lipid metabolism</keyword>
<dbReference type="NCBIfam" id="TIGR00516">
    <property type="entry name" value="acpS"/>
    <property type="match status" value="1"/>
</dbReference>
<comment type="cofactor">
    <cofactor evidence="10">
        <name>Mg(2+)</name>
        <dbReference type="ChEBI" id="CHEBI:18420"/>
    </cofactor>
</comment>
<organism evidence="12 13">
    <name type="scientific">Vreelandella salicampi</name>
    <dbReference type="NCBI Taxonomy" id="1449798"/>
    <lineage>
        <taxon>Bacteria</taxon>
        <taxon>Pseudomonadati</taxon>
        <taxon>Pseudomonadota</taxon>
        <taxon>Gammaproteobacteria</taxon>
        <taxon>Oceanospirillales</taxon>
        <taxon>Halomonadaceae</taxon>
        <taxon>Vreelandella</taxon>
    </lineage>
</organism>
<keyword evidence="10" id="KW-0963">Cytoplasm</keyword>
<keyword evidence="2 10" id="KW-0808">Transferase</keyword>
<evidence type="ECO:0000256" key="4">
    <source>
        <dbReference type="ARBA" id="ARBA00022832"/>
    </source>
</evidence>
<keyword evidence="3 10" id="KW-0479">Metal-binding</keyword>
<comment type="catalytic activity">
    <reaction evidence="8 10">
        <text>apo-[ACP] + CoA = holo-[ACP] + adenosine 3',5'-bisphosphate + H(+)</text>
        <dbReference type="Rhea" id="RHEA:12068"/>
        <dbReference type="Rhea" id="RHEA-COMP:9685"/>
        <dbReference type="Rhea" id="RHEA-COMP:9690"/>
        <dbReference type="ChEBI" id="CHEBI:15378"/>
        <dbReference type="ChEBI" id="CHEBI:29999"/>
        <dbReference type="ChEBI" id="CHEBI:57287"/>
        <dbReference type="ChEBI" id="CHEBI:58343"/>
        <dbReference type="ChEBI" id="CHEBI:64479"/>
        <dbReference type="EC" id="2.7.8.7"/>
    </reaction>
</comment>
<dbReference type="NCBIfam" id="TIGR00556">
    <property type="entry name" value="pantethn_trn"/>
    <property type="match status" value="1"/>
</dbReference>
<feature type="binding site" evidence="10">
    <location>
        <position position="57"/>
    </location>
    <ligand>
        <name>Mg(2+)</name>
        <dbReference type="ChEBI" id="CHEBI:18420"/>
    </ligand>
</feature>
<dbReference type="Pfam" id="PF01648">
    <property type="entry name" value="ACPS"/>
    <property type="match status" value="1"/>
</dbReference>
<dbReference type="Proteomes" id="UP000586119">
    <property type="component" value="Unassembled WGS sequence"/>
</dbReference>
<evidence type="ECO:0000256" key="2">
    <source>
        <dbReference type="ARBA" id="ARBA00022679"/>
    </source>
</evidence>
<keyword evidence="1 10" id="KW-0444">Lipid biosynthesis</keyword>
<dbReference type="InterPro" id="IPR037143">
    <property type="entry name" value="4-PPantetheinyl_Trfase_dom_sf"/>
</dbReference>
<comment type="similarity">
    <text evidence="10">Belongs to the P-Pant transferase superfamily. AcpS family.</text>
</comment>
<evidence type="ECO:0000313" key="12">
    <source>
        <dbReference type="EMBL" id="NYS61425.1"/>
    </source>
</evidence>
<protein>
    <recommendedName>
        <fullName evidence="10">Holo-[acyl-carrier-protein] synthase</fullName>
        <shortName evidence="10">Holo-ACP synthase</shortName>
        <ecNumber evidence="10">2.7.8.7</ecNumber>
    </recommendedName>
    <alternativeName>
        <fullName evidence="10">4'-phosphopantetheinyl transferase AcpS</fullName>
    </alternativeName>
</protein>
<evidence type="ECO:0000256" key="6">
    <source>
        <dbReference type="ARBA" id="ARBA00023098"/>
    </source>
</evidence>
<dbReference type="InterPro" id="IPR002582">
    <property type="entry name" value="ACPS"/>
</dbReference>
<dbReference type="InterPro" id="IPR004568">
    <property type="entry name" value="Ppantetheine-prot_Trfase_dom"/>
</dbReference>
<evidence type="ECO:0000256" key="5">
    <source>
        <dbReference type="ARBA" id="ARBA00022842"/>
    </source>
</evidence>